<comment type="subunit">
    <text evidence="4">Homodimer.</text>
</comment>
<keyword evidence="7" id="KW-0963">Cytoplasm</keyword>
<evidence type="ECO:0000256" key="12">
    <source>
        <dbReference type="ARBA" id="ARBA00022917"/>
    </source>
</evidence>
<evidence type="ECO:0000256" key="5">
    <source>
        <dbReference type="ARBA" id="ARBA00012829"/>
    </source>
</evidence>
<dbReference type="Gene3D" id="3.30.720.200">
    <property type="match status" value="1"/>
</dbReference>
<evidence type="ECO:0000256" key="14">
    <source>
        <dbReference type="ARBA" id="ARBA00023273"/>
    </source>
</evidence>
<dbReference type="InterPro" id="IPR006195">
    <property type="entry name" value="aa-tRNA-synth_II"/>
</dbReference>
<dbReference type="VEuPathDB" id="AmoebaDB:ACA1_069650"/>
<dbReference type="CDD" id="cd00774">
    <property type="entry name" value="GlyRS-like_core"/>
    <property type="match status" value="1"/>
</dbReference>
<evidence type="ECO:0000313" key="19">
    <source>
        <dbReference type="EMBL" id="ELR23380.1"/>
    </source>
</evidence>
<sequence>MQASFGEEIPFQSKLGLDREASGFSSTITRRFVIAPSFSIYGGVAGLYDYGPVGCAVKANLLNRWRSHFIIEEDMLEVDCSCVTPEAVLEASGHVAKFQDLMVKEEGTGTCFRADHLLEEHMEKLMEKEKNEDKKKEYAAVVARIDDFSPLELEETMAKYRVLSPEGKPVSAPFPFNLMFAISIGPTGMYKGFLRPETAQSIFTNFKRLLEFQGGKLPFAAAQIGRAFRNEIAPRSGVLRVREFEMCEIEHFVKENEKSHPKFVTVKDIKLPLFPQEQQLGSGKLLSCTLGEAVEHGIIANETLGYFIGRTYLFLTESGVKTDKIRFRQHMKNEMAHYACDCWDAEMLTSYGWIECVGIADRSCFDLSQHSMKSNETLVAYEQYKDGPRVVEALEVEVNKGLVGKALRGDAKLLAPYIESLDEAGKIALKQELESGQAKITAGGKELTLTPEMLTIKKVEKKVSGENFFPHVIEPSFGVGRILYAILEQNFYTREDSAAAAADEKDKSKKGDVKRAVLSLPPHLAPVQCSVLPLLDKDEFNAIIPRIVSSLKAERLSTKVDSTGQAIGRRYARTDEIGIPFGITIDHQTLENDTVTLRERDTTAQLRVPIAELALLIRDLCEGRQAWQALLDSKKYPHHQ</sequence>
<dbReference type="GeneID" id="14924354"/>
<dbReference type="InterPro" id="IPR036621">
    <property type="entry name" value="Anticodon-bd_dom_sf"/>
</dbReference>
<keyword evidence="10" id="KW-0547">Nucleotide-binding</keyword>
<dbReference type="FunFam" id="3.30.40.230:FF:000001">
    <property type="entry name" value="Glycine--tRNA ligase"/>
    <property type="match status" value="1"/>
</dbReference>
<evidence type="ECO:0000256" key="10">
    <source>
        <dbReference type="ARBA" id="ARBA00022741"/>
    </source>
</evidence>
<dbReference type="InterPro" id="IPR004154">
    <property type="entry name" value="Anticodon-bd"/>
</dbReference>
<dbReference type="InterPro" id="IPR027031">
    <property type="entry name" value="Gly-tRNA_synthase/POLG2"/>
</dbReference>
<evidence type="ECO:0000256" key="4">
    <source>
        <dbReference type="ARBA" id="ARBA00011738"/>
    </source>
</evidence>
<evidence type="ECO:0000256" key="17">
    <source>
        <dbReference type="ARBA" id="ARBA00049523"/>
    </source>
</evidence>
<evidence type="ECO:0000256" key="8">
    <source>
        <dbReference type="ARBA" id="ARBA00022598"/>
    </source>
</evidence>
<reference evidence="19 20" key="1">
    <citation type="journal article" date="2013" name="Genome Biol.">
        <title>Genome of Acanthamoeba castellanii highlights extensive lateral gene transfer and early evolution of tyrosine kinase signaling.</title>
        <authorList>
            <person name="Clarke M."/>
            <person name="Lohan A.J."/>
            <person name="Liu B."/>
            <person name="Lagkouvardos I."/>
            <person name="Roy S."/>
            <person name="Zafar N."/>
            <person name="Bertelli C."/>
            <person name="Schilde C."/>
            <person name="Kianianmomeni A."/>
            <person name="Burglin T.R."/>
            <person name="Frech C."/>
            <person name="Turcotte B."/>
            <person name="Kopec K.O."/>
            <person name="Synnott J.M."/>
            <person name="Choo C."/>
            <person name="Paponov I."/>
            <person name="Finkler A."/>
            <person name="Soon Heng Tan C."/>
            <person name="Hutchins A.P."/>
            <person name="Weinmeier T."/>
            <person name="Rattei T."/>
            <person name="Chu J.S."/>
            <person name="Gimenez G."/>
            <person name="Irimia M."/>
            <person name="Rigden D.J."/>
            <person name="Fitzpatrick D.A."/>
            <person name="Lorenzo-Morales J."/>
            <person name="Bateman A."/>
            <person name="Chiu C.H."/>
            <person name="Tang P."/>
            <person name="Hegemann P."/>
            <person name="Fromm H."/>
            <person name="Raoult D."/>
            <person name="Greub G."/>
            <person name="Miranda-Saavedra D."/>
            <person name="Chen N."/>
            <person name="Nash P."/>
            <person name="Ginger M.L."/>
            <person name="Horn M."/>
            <person name="Schaap P."/>
            <person name="Caler L."/>
            <person name="Loftus B."/>
        </authorList>
    </citation>
    <scope>NUCLEOTIDE SEQUENCE [LARGE SCALE GENOMIC DNA]</scope>
    <source>
        <strain evidence="19 20">Neff</strain>
    </source>
</reference>
<evidence type="ECO:0000256" key="9">
    <source>
        <dbReference type="ARBA" id="ARBA00022679"/>
    </source>
</evidence>
<keyword evidence="13" id="KW-0030">Aminoacyl-tRNA synthetase</keyword>
<comment type="catalytic activity">
    <reaction evidence="16">
        <text>2 ATP + H(+) = P(1),P(4)-bis(5'-adenosyl) tetraphosphate + diphosphate</text>
        <dbReference type="Rhea" id="RHEA:34935"/>
        <dbReference type="ChEBI" id="CHEBI:15378"/>
        <dbReference type="ChEBI" id="CHEBI:30616"/>
        <dbReference type="ChEBI" id="CHEBI:33019"/>
        <dbReference type="ChEBI" id="CHEBI:58141"/>
    </reaction>
    <physiologicalReaction direction="left-to-right" evidence="16">
        <dbReference type="Rhea" id="RHEA:34936"/>
    </physiologicalReaction>
</comment>
<dbReference type="SUPFAM" id="SSF52954">
    <property type="entry name" value="Class II aaRS ABD-related"/>
    <property type="match status" value="1"/>
</dbReference>
<dbReference type="SMR" id="L8HDW2"/>
<organism evidence="19 20">
    <name type="scientific">Acanthamoeba castellanii (strain ATCC 30010 / Neff)</name>
    <dbReference type="NCBI Taxonomy" id="1257118"/>
    <lineage>
        <taxon>Eukaryota</taxon>
        <taxon>Amoebozoa</taxon>
        <taxon>Discosea</taxon>
        <taxon>Longamoebia</taxon>
        <taxon>Centramoebida</taxon>
        <taxon>Acanthamoebidae</taxon>
        <taxon>Acanthamoeba</taxon>
    </lineage>
</organism>
<evidence type="ECO:0000256" key="13">
    <source>
        <dbReference type="ARBA" id="ARBA00023146"/>
    </source>
</evidence>
<comment type="similarity">
    <text evidence="3">Belongs to the class-II aminoacyl-tRNA synthetase family.</text>
</comment>
<evidence type="ECO:0000256" key="1">
    <source>
        <dbReference type="ARBA" id="ARBA00004489"/>
    </source>
</evidence>
<comment type="subcellular location">
    <subcellularLocation>
        <location evidence="1">Cell projection</location>
        <location evidence="1">Axon</location>
    </subcellularLocation>
    <subcellularLocation>
        <location evidence="2">Cytoplasm</location>
    </subcellularLocation>
</comment>
<evidence type="ECO:0000256" key="16">
    <source>
        <dbReference type="ARBA" id="ARBA00048436"/>
    </source>
</evidence>
<dbReference type="NCBIfam" id="TIGR00389">
    <property type="entry name" value="glyS_dimeric"/>
    <property type="match status" value="1"/>
</dbReference>
<dbReference type="PRINTS" id="PR01043">
    <property type="entry name" value="TRNASYNTHGLY"/>
</dbReference>
<evidence type="ECO:0000259" key="18">
    <source>
        <dbReference type="PROSITE" id="PS50862"/>
    </source>
</evidence>
<dbReference type="GO" id="GO:0005739">
    <property type="term" value="C:mitochondrion"/>
    <property type="evidence" value="ECO:0007669"/>
    <property type="project" value="TreeGrafter"/>
</dbReference>
<evidence type="ECO:0000256" key="6">
    <source>
        <dbReference type="ARBA" id="ARBA00019404"/>
    </source>
</evidence>
<keyword evidence="9" id="KW-0808">Transferase</keyword>
<dbReference type="FunFam" id="3.30.720.200:FF:000001">
    <property type="entry name" value="Glycine--tRNA ligase 2"/>
    <property type="match status" value="1"/>
</dbReference>
<keyword evidence="14" id="KW-0966">Cell projection</keyword>
<dbReference type="PANTHER" id="PTHR10745">
    <property type="entry name" value="GLYCYL-TRNA SYNTHETASE/DNA POLYMERASE SUBUNIT GAMMA-2"/>
    <property type="match status" value="1"/>
</dbReference>
<dbReference type="PROSITE" id="PS50862">
    <property type="entry name" value="AA_TRNA_LIGASE_II"/>
    <property type="match status" value="1"/>
</dbReference>
<dbReference type="FunFam" id="3.30.930.10:FF:000158">
    <property type="entry name" value="Glycyl-tRNA synthetase"/>
    <property type="match status" value="1"/>
</dbReference>
<dbReference type="NCBIfam" id="NF003211">
    <property type="entry name" value="PRK04173.1"/>
    <property type="match status" value="1"/>
</dbReference>
<feature type="domain" description="Aminoacyl-transfer RNA synthetases class-II family profile" evidence="18">
    <location>
        <begin position="193"/>
        <end position="526"/>
    </location>
</feature>
<proteinExistence type="inferred from homology"/>
<dbReference type="EC" id="6.1.1.14" evidence="5"/>
<dbReference type="InterPro" id="IPR002315">
    <property type="entry name" value="tRNA-synt_gly"/>
</dbReference>
<dbReference type="EMBL" id="KB007857">
    <property type="protein sequence ID" value="ELR23380.1"/>
    <property type="molecule type" value="Genomic_DNA"/>
</dbReference>
<evidence type="ECO:0000256" key="3">
    <source>
        <dbReference type="ARBA" id="ARBA00008226"/>
    </source>
</evidence>
<dbReference type="STRING" id="1257118.L8HDW2"/>
<evidence type="ECO:0000313" key="20">
    <source>
        <dbReference type="Proteomes" id="UP000011083"/>
    </source>
</evidence>
<name>L8HDW2_ACACF</name>
<dbReference type="InterPro" id="IPR033731">
    <property type="entry name" value="GlyRS-like_core"/>
</dbReference>
<dbReference type="FunFam" id="3.30.930.10:FF:000010">
    <property type="entry name" value="Glycyl-tRNA synthetase 1"/>
    <property type="match status" value="1"/>
</dbReference>
<keyword evidence="20" id="KW-1185">Reference proteome</keyword>
<keyword evidence="12" id="KW-0648">Protein biosynthesis</keyword>
<dbReference type="InterPro" id="IPR045864">
    <property type="entry name" value="aa-tRNA-synth_II/BPL/LPL"/>
</dbReference>
<dbReference type="Gene3D" id="3.30.40.230">
    <property type="match status" value="1"/>
</dbReference>
<dbReference type="AlphaFoldDB" id="L8HDW2"/>
<dbReference type="Gene3D" id="3.40.50.800">
    <property type="entry name" value="Anticodon-binding domain"/>
    <property type="match status" value="1"/>
</dbReference>
<dbReference type="SUPFAM" id="SSF55681">
    <property type="entry name" value="Class II aaRS and biotin synthetases"/>
    <property type="match status" value="1"/>
</dbReference>
<dbReference type="GO" id="GO:0070150">
    <property type="term" value="P:mitochondrial glycyl-tRNA aminoacylation"/>
    <property type="evidence" value="ECO:0007669"/>
    <property type="project" value="TreeGrafter"/>
</dbReference>
<dbReference type="RefSeq" id="XP_004352908.1">
    <property type="nucleotide sequence ID" value="XM_004352856.1"/>
</dbReference>
<dbReference type="CDD" id="cd00858">
    <property type="entry name" value="GlyRS_anticodon"/>
    <property type="match status" value="1"/>
</dbReference>
<keyword evidence="11" id="KW-0067">ATP-binding</keyword>
<dbReference type="Proteomes" id="UP000011083">
    <property type="component" value="Unassembled WGS sequence"/>
</dbReference>
<dbReference type="Pfam" id="PF03129">
    <property type="entry name" value="HGTP_anticodon"/>
    <property type="match status" value="1"/>
</dbReference>
<evidence type="ECO:0000256" key="7">
    <source>
        <dbReference type="ARBA" id="ARBA00022490"/>
    </source>
</evidence>
<evidence type="ECO:0000256" key="15">
    <source>
        <dbReference type="ARBA" id="ARBA00030057"/>
    </source>
</evidence>
<accession>L8HDW2</accession>
<dbReference type="OMA" id="MEMQYFV"/>
<comment type="catalytic activity">
    <reaction evidence="17">
        <text>tRNA(Gly) + glycine + ATP = glycyl-tRNA(Gly) + AMP + diphosphate</text>
        <dbReference type="Rhea" id="RHEA:16013"/>
        <dbReference type="Rhea" id="RHEA-COMP:9664"/>
        <dbReference type="Rhea" id="RHEA-COMP:9683"/>
        <dbReference type="ChEBI" id="CHEBI:30616"/>
        <dbReference type="ChEBI" id="CHEBI:33019"/>
        <dbReference type="ChEBI" id="CHEBI:57305"/>
        <dbReference type="ChEBI" id="CHEBI:78442"/>
        <dbReference type="ChEBI" id="CHEBI:78522"/>
        <dbReference type="ChEBI" id="CHEBI:456215"/>
        <dbReference type="EC" id="6.1.1.14"/>
    </reaction>
    <physiologicalReaction direction="left-to-right" evidence="17">
        <dbReference type="Rhea" id="RHEA:16014"/>
    </physiologicalReaction>
</comment>
<keyword evidence="8 19" id="KW-0436">Ligase</keyword>
<dbReference type="PANTHER" id="PTHR10745:SF0">
    <property type="entry name" value="GLYCINE--TRNA LIGASE"/>
    <property type="match status" value="1"/>
</dbReference>
<gene>
    <name evidence="19" type="ORF">ACA1_069650</name>
</gene>
<evidence type="ECO:0000256" key="11">
    <source>
        <dbReference type="ARBA" id="ARBA00022840"/>
    </source>
</evidence>
<dbReference type="GO" id="GO:0004820">
    <property type="term" value="F:glycine-tRNA ligase activity"/>
    <property type="evidence" value="ECO:0007669"/>
    <property type="project" value="UniProtKB-EC"/>
</dbReference>
<dbReference type="FunFam" id="3.40.50.800:FF:000004">
    <property type="entry name" value="Glycine--tRNA ligase 2"/>
    <property type="match status" value="1"/>
</dbReference>
<protein>
    <recommendedName>
        <fullName evidence="6">Glycine--tRNA ligase</fullName>
        <ecNumber evidence="5">6.1.1.14</ecNumber>
    </recommendedName>
    <alternativeName>
        <fullName evidence="15">Diadenosine tetraphosphate synthetase</fullName>
    </alternativeName>
</protein>
<dbReference type="KEGG" id="acan:ACA1_069650"/>
<evidence type="ECO:0000256" key="2">
    <source>
        <dbReference type="ARBA" id="ARBA00004496"/>
    </source>
</evidence>
<dbReference type="Gene3D" id="3.30.930.10">
    <property type="entry name" value="Bira Bifunctional Protein, Domain 2"/>
    <property type="match status" value="1"/>
</dbReference>
<dbReference type="OrthoDB" id="57698at2759"/>
<dbReference type="GO" id="GO:0005524">
    <property type="term" value="F:ATP binding"/>
    <property type="evidence" value="ECO:0007669"/>
    <property type="project" value="UniProtKB-KW"/>
</dbReference>
<dbReference type="GO" id="GO:0016740">
    <property type="term" value="F:transferase activity"/>
    <property type="evidence" value="ECO:0007669"/>
    <property type="project" value="UniProtKB-KW"/>
</dbReference>